<evidence type="ECO:0000256" key="1">
    <source>
        <dbReference type="SAM" id="MobiDB-lite"/>
    </source>
</evidence>
<dbReference type="InterPro" id="IPR054722">
    <property type="entry name" value="PolX-like_BBD"/>
</dbReference>
<proteinExistence type="predicted"/>
<protein>
    <recommendedName>
        <fullName evidence="2">Retrovirus-related Pol polyprotein from transposon TNT 1-94-like beta-barrel domain-containing protein</fullName>
    </recommendedName>
</protein>
<dbReference type="PANTHER" id="PTHR34222">
    <property type="entry name" value="GAG_PRE-INTEGRS DOMAIN-CONTAINING PROTEIN"/>
    <property type="match status" value="1"/>
</dbReference>
<evidence type="ECO:0000313" key="3">
    <source>
        <dbReference type="EMBL" id="KAI5408288.1"/>
    </source>
</evidence>
<gene>
    <name evidence="3" type="ORF">KIW84_054203</name>
</gene>
<comment type="caution">
    <text evidence="3">The sequence shown here is derived from an EMBL/GenBank/DDBJ whole genome shotgun (WGS) entry which is preliminary data.</text>
</comment>
<dbReference type="Gramene" id="Psat05G0420300-T1">
    <property type="protein sequence ID" value="KAI5408288.1"/>
    <property type="gene ID" value="KIW84_054203"/>
</dbReference>
<accession>A0A9D4WV59</accession>
<feature type="compositionally biased region" description="Polar residues" evidence="1">
    <location>
        <begin position="160"/>
        <end position="172"/>
    </location>
</feature>
<feature type="region of interest" description="Disordered" evidence="1">
    <location>
        <begin position="374"/>
        <end position="393"/>
    </location>
</feature>
<dbReference type="Pfam" id="PF22936">
    <property type="entry name" value="Pol_BBD"/>
    <property type="match status" value="1"/>
</dbReference>
<dbReference type="Proteomes" id="UP001058974">
    <property type="component" value="Chromosome 5"/>
</dbReference>
<feature type="domain" description="Retrovirus-related Pol polyprotein from transposon TNT 1-94-like beta-barrel" evidence="2">
    <location>
        <begin position="237"/>
        <end position="310"/>
    </location>
</feature>
<dbReference type="PANTHER" id="PTHR34222:SF99">
    <property type="entry name" value="PROTEIN, PUTATIVE-RELATED"/>
    <property type="match status" value="1"/>
</dbReference>
<evidence type="ECO:0000259" key="2">
    <source>
        <dbReference type="Pfam" id="PF22936"/>
    </source>
</evidence>
<evidence type="ECO:0000313" key="4">
    <source>
        <dbReference type="Proteomes" id="UP001058974"/>
    </source>
</evidence>
<dbReference type="EMBL" id="JAMSHJ010000005">
    <property type="protein sequence ID" value="KAI5408288.1"/>
    <property type="molecule type" value="Genomic_DNA"/>
</dbReference>
<sequence>MQETKSITDFFSDLKTLWEELDLYLPSPTCTCRIKCTCEAMRSARSHHQLLQIIKFLTGLNEQFAVVKSQILLMDPLPTMNKIFSMVIQHERQLHLPIPNDESQTLINAADSKRFGARNIAFKHGVRICTFCGKTNHNVENCFKKHGVPPHMQKQFQNSANNVASDGNNDGSLSHGVDIQSDNSPMTQGQFSALMDLLQKSSLGQSSGHASSNQVVVGHPSTGNTYHCMHSSTNASWVIDSGATDHICSSVKWFHSHKKIIPIIVRLPNGQCLVANHSGTIHFSYDFIVHNVLLLPEFSLNLSSVSKLCESSNYNVNFLKSQCVIQDKLTLKMTGFAEQKDGLYYLTLRDNDSPVTHLELEKVPFGKKSYFSREKEKETEKGKRAKSQRTKVEGRKSLELRDCRINSDDMNDYCEKIGLWKVESDRSRSRENHCRSGNSGFWSYAYGTRQYAYEMAWYAYGTRQYAYG</sequence>
<reference evidence="3 4" key="1">
    <citation type="journal article" date="2022" name="Nat. Genet.">
        <title>Improved pea reference genome and pan-genome highlight genomic features and evolutionary characteristics.</title>
        <authorList>
            <person name="Yang T."/>
            <person name="Liu R."/>
            <person name="Luo Y."/>
            <person name="Hu S."/>
            <person name="Wang D."/>
            <person name="Wang C."/>
            <person name="Pandey M.K."/>
            <person name="Ge S."/>
            <person name="Xu Q."/>
            <person name="Li N."/>
            <person name="Li G."/>
            <person name="Huang Y."/>
            <person name="Saxena R.K."/>
            <person name="Ji Y."/>
            <person name="Li M."/>
            <person name="Yan X."/>
            <person name="He Y."/>
            <person name="Liu Y."/>
            <person name="Wang X."/>
            <person name="Xiang C."/>
            <person name="Varshney R.K."/>
            <person name="Ding H."/>
            <person name="Gao S."/>
            <person name="Zong X."/>
        </authorList>
    </citation>
    <scope>NUCLEOTIDE SEQUENCE [LARGE SCALE GENOMIC DNA]</scope>
    <source>
        <strain evidence="3 4">cv. Zhongwan 6</strain>
    </source>
</reference>
<feature type="region of interest" description="Disordered" evidence="1">
    <location>
        <begin position="160"/>
        <end position="182"/>
    </location>
</feature>
<organism evidence="3 4">
    <name type="scientific">Pisum sativum</name>
    <name type="common">Garden pea</name>
    <name type="synonym">Lathyrus oleraceus</name>
    <dbReference type="NCBI Taxonomy" id="3888"/>
    <lineage>
        <taxon>Eukaryota</taxon>
        <taxon>Viridiplantae</taxon>
        <taxon>Streptophyta</taxon>
        <taxon>Embryophyta</taxon>
        <taxon>Tracheophyta</taxon>
        <taxon>Spermatophyta</taxon>
        <taxon>Magnoliopsida</taxon>
        <taxon>eudicotyledons</taxon>
        <taxon>Gunneridae</taxon>
        <taxon>Pentapetalae</taxon>
        <taxon>rosids</taxon>
        <taxon>fabids</taxon>
        <taxon>Fabales</taxon>
        <taxon>Fabaceae</taxon>
        <taxon>Papilionoideae</taxon>
        <taxon>50 kb inversion clade</taxon>
        <taxon>NPAAA clade</taxon>
        <taxon>Hologalegina</taxon>
        <taxon>IRL clade</taxon>
        <taxon>Fabeae</taxon>
        <taxon>Lathyrus</taxon>
    </lineage>
</organism>
<keyword evidence="4" id="KW-1185">Reference proteome</keyword>
<name>A0A9D4WV59_PEA</name>
<dbReference type="AlphaFoldDB" id="A0A9D4WV59"/>